<dbReference type="GO" id="GO:0004984">
    <property type="term" value="F:olfactory receptor activity"/>
    <property type="evidence" value="ECO:0007669"/>
    <property type="project" value="InterPro"/>
</dbReference>
<dbReference type="AlphaFoldDB" id="A0AAV8XE13"/>
<evidence type="ECO:0000313" key="12">
    <source>
        <dbReference type="Proteomes" id="UP001162162"/>
    </source>
</evidence>
<evidence type="ECO:0000256" key="7">
    <source>
        <dbReference type="ARBA" id="ARBA00023136"/>
    </source>
</evidence>
<feature type="transmembrane region" description="Helical" evidence="10">
    <location>
        <begin position="244"/>
        <end position="264"/>
    </location>
</feature>
<evidence type="ECO:0000256" key="3">
    <source>
        <dbReference type="ARBA" id="ARBA00022606"/>
    </source>
</evidence>
<evidence type="ECO:0000256" key="9">
    <source>
        <dbReference type="ARBA" id="ARBA00023224"/>
    </source>
</evidence>
<evidence type="ECO:0000256" key="10">
    <source>
        <dbReference type="SAM" id="Phobius"/>
    </source>
</evidence>
<comment type="subcellular location">
    <subcellularLocation>
        <location evidence="1">Cell membrane</location>
        <topology evidence="1">Multi-pass membrane protein</topology>
    </subcellularLocation>
</comment>
<dbReference type="EMBL" id="JAPWTK010000720">
    <property type="protein sequence ID" value="KAJ8936709.1"/>
    <property type="molecule type" value="Genomic_DNA"/>
</dbReference>
<name>A0AAV8XE13_9CUCU</name>
<protein>
    <submittedName>
        <fullName evidence="11">Uncharacterized protein</fullName>
    </submittedName>
</protein>
<keyword evidence="3" id="KW-0716">Sensory transduction</keyword>
<keyword evidence="9" id="KW-0807">Transducer</keyword>
<proteinExistence type="predicted"/>
<dbReference type="GO" id="GO:0005886">
    <property type="term" value="C:plasma membrane"/>
    <property type="evidence" value="ECO:0007669"/>
    <property type="project" value="UniProtKB-SubCell"/>
</dbReference>
<evidence type="ECO:0000313" key="11">
    <source>
        <dbReference type="EMBL" id="KAJ8936709.1"/>
    </source>
</evidence>
<keyword evidence="7 10" id="KW-0472">Membrane</keyword>
<evidence type="ECO:0000256" key="1">
    <source>
        <dbReference type="ARBA" id="ARBA00004651"/>
    </source>
</evidence>
<evidence type="ECO:0000256" key="5">
    <source>
        <dbReference type="ARBA" id="ARBA00022725"/>
    </source>
</evidence>
<comment type="caution">
    <text evidence="11">The sequence shown here is derived from an EMBL/GenBank/DDBJ whole genome shotgun (WGS) entry which is preliminary data.</text>
</comment>
<dbReference type="GO" id="GO:0007165">
    <property type="term" value="P:signal transduction"/>
    <property type="evidence" value="ECO:0007669"/>
    <property type="project" value="UniProtKB-KW"/>
</dbReference>
<accession>A0AAV8XE13</accession>
<dbReference type="PANTHER" id="PTHR21137">
    <property type="entry name" value="ODORANT RECEPTOR"/>
    <property type="match status" value="1"/>
</dbReference>
<keyword evidence="2" id="KW-1003">Cell membrane</keyword>
<evidence type="ECO:0000256" key="8">
    <source>
        <dbReference type="ARBA" id="ARBA00023170"/>
    </source>
</evidence>
<organism evidence="11 12">
    <name type="scientific">Aromia moschata</name>
    <dbReference type="NCBI Taxonomy" id="1265417"/>
    <lineage>
        <taxon>Eukaryota</taxon>
        <taxon>Metazoa</taxon>
        <taxon>Ecdysozoa</taxon>
        <taxon>Arthropoda</taxon>
        <taxon>Hexapoda</taxon>
        <taxon>Insecta</taxon>
        <taxon>Pterygota</taxon>
        <taxon>Neoptera</taxon>
        <taxon>Endopterygota</taxon>
        <taxon>Coleoptera</taxon>
        <taxon>Polyphaga</taxon>
        <taxon>Cucujiformia</taxon>
        <taxon>Chrysomeloidea</taxon>
        <taxon>Cerambycidae</taxon>
        <taxon>Cerambycinae</taxon>
        <taxon>Callichromatini</taxon>
        <taxon>Aromia</taxon>
    </lineage>
</organism>
<sequence>MTLIGFIIPHIVISLNLVPVIVATILSLVDGENGKARLPDHLPFYAWTPFKIDTPASFSAVLAYQAVSGYLFSYIRCGTIFSFYNHMYRPNRSRLTRIHAERLLVVATYAQAVKTLGGQPMFLNDMSDRVSGTDAVFVSLMQFLAYHFDAIQGAFVTIRERSLKKIEGSTALAADGLNNSEYLNSALNSEMRRVCRNLQTIFKVCEDLEKAYKYVTLSQVLSTLLILCTCLYLVSQASFGSKDFYTEIVYLAAMGIQPFMYCWFGNEVSLKTQ</sequence>
<evidence type="ECO:0000256" key="6">
    <source>
        <dbReference type="ARBA" id="ARBA00022989"/>
    </source>
</evidence>
<dbReference type="Proteomes" id="UP001162162">
    <property type="component" value="Unassembled WGS sequence"/>
</dbReference>
<gene>
    <name evidence="11" type="ORF">NQ318_020321</name>
</gene>
<evidence type="ECO:0000256" key="2">
    <source>
        <dbReference type="ARBA" id="ARBA00022475"/>
    </source>
</evidence>
<keyword evidence="4 10" id="KW-0812">Transmembrane</keyword>
<feature type="transmembrane region" description="Helical" evidence="10">
    <location>
        <begin position="6"/>
        <end position="29"/>
    </location>
</feature>
<feature type="transmembrane region" description="Helical" evidence="10">
    <location>
        <begin position="220"/>
        <end position="238"/>
    </location>
</feature>
<dbReference type="Pfam" id="PF02949">
    <property type="entry name" value="7tm_6"/>
    <property type="match status" value="1"/>
</dbReference>
<keyword evidence="6 10" id="KW-1133">Transmembrane helix</keyword>
<evidence type="ECO:0000256" key="4">
    <source>
        <dbReference type="ARBA" id="ARBA00022692"/>
    </source>
</evidence>
<keyword evidence="12" id="KW-1185">Reference proteome</keyword>
<dbReference type="PANTHER" id="PTHR21137:SF35">
    <property type="entry name" value="ODORANT RECEPTOR 19A-RELATED"/>
    <property type="match status" value="1"/>
</dbReference>
<keyword evidence="5" id="KW-0552">Olfaction</keyword>
<dbReference type="GO" id="GO:0005549">
    <property type="term" value="F:odorant binding"/>
    <property type="evidence" value="ECO:0007669"/>
    <property type="project" value="InterPro"/>
</dbReference>
<keyword evidence="8" id="KW-0675">Receptor</keyword>
<dbReference type="InterPro" id="IPR004117">
    <property type="entry name" value="7tm6_olfct_rcpt"/>
</dbReference>
<reference evidence="11" key="1">
    <citation type="journal article" date="2023" name="Insect Mol. Biol.">
        <title>Genome sequencing provides insights into the evolution of gene families encoding plant cell wall-degrading enzymes in longhorned beetles.</title>
        <authorList>
            <person name="Shin N.R."/>
            <person name="Okamura Y."/>
            <person name="Kirsch R."/>
            <person name="Pauchet Y."/>
        </authorList>
    </citation>
    <scope>NUCLEOTIDE SEQUENCE</scope>
    <source>
        <strain evidence="11">AMC_N1</strain>
    </source>
</reference>